<dbReference type="Pfam" id="PF19457">
    <property type="entry name" value="DUF5994"/>
    <property type="match status" value="1"/>
</dbReference>
<gene>
    <name evidence="1" type="ORF">EJ357_24675</name>
</gene>
<dbReference type="OrthoDB" id="3785441at2"/>
<reference evidence="1 2" key="1">
    <citation type="journal article" date="2019" name="Int. J. Syst. Evol. Microbiol.">
        <title>Streptomyces cyaneochromogenes sp. nov., a blue pigment-producing actinomycete from manganese-contaminated soil.</title>
        <authorList>
            <person name="Tang X."/>
            <person name="Zhao J."/>
            <person name="Li K."/>
            <person name="Chen Z."/>
            <person name="Sun Y."/>
            <person name="Gao J."/>
        </authorList>
    </citation>
    <scope>NUCLEOTIDE SEQUENCE [LARGE SCALE GENOMIC DNA]</scope>
    <source>
        <strain evidence="1 2">MK-45</strain>
    </source>
</reference>
<dbReference type="KEGG" id="scya:EJ357_24675"/>
<dbReference type="RefSeq" id="WP_126393718.1">
    <property type="nucleotide sequence ID" value="NZ_CP034539.1"/>
</dbReference>
<protein>
    <submittedName>
        <fullName evidence="1">Uncharacterized protein</fullName>
    </submittedName>
</protein>
<evidence type="ECO:0000313" key="2">
    <source>
        <dbReference type="Proteomes" id="UP000280298"/>
    </source>
</evidence>
<sequence length="138" mass="15082">MITTVPPVPPPSHPLLRLRLAPHGTLPRRLDGAWWPRSYDLLAELPPLLAALPRAWGHIASVTVNSAAWSAAPGRMFVCNQVVRLRRAVAPHAPNTVVLLAPGHGRWDLLVVPPDITEEEAGPLMTAAVDDRARDRQE</sequence>
<keyword evidence="2" id="KW-1185">Reference proteome</keyword>
<dbReference type="AlphaFoldDB" id="A0A3S9MAZ9"/>
<proteinExistence type="predicted"/>
<dbReference type="InterPro" id="IPR046036">
    <property type="entry name" value="DUF5994"/>
</dbReference>
<organism evidence="1 2">
    <name type="scientific">Streptomyces cyaneochromogenes</name>
    <dbReference type="NCBI Taxonomy" id="2496836"/>
    <lineage>
        <taxon>Bacteria</taxon>
        <taxon>Bacillati</taxon>
        <taxon>Actinomycetota</taxon>
        <taxon>Actinomycetes</taxon>
        <taxon>Kitasatosporales</taxon>
        <taxon>Streptomycetaceae</taxon>
        <taxon>Streptomyces</taxon>
    </lineage>
</organism>
<accession>A0A3S9MAZ9</accession>
<name>A0A3S9MAZ9_9ACTN</name>
<dbReference type="Proteomes" id="UP000280298">
    <property type="component" value="Chromosome"/>
</dbReference>
<evidence type="ECO:0000313" key="1">
    <source>
        <dbReference type="EMBL" id="AZQ36263.1"/>
    </source>
</evidence>
<dbReference type="EMBL" id="CP034539">
    <property type="protein sequence ID" value="AZQ36263.1"/>
    <property type="molecule type" value="Genomic_DNA"/>
</dbReference>